<protein>
    <submittedName>
        <fullName evidence="1">Uncharacterized protein</fullName>
    </submittedName>
</protein>
<reference evidence="1" key="1">
    <citation type="submission" date="2013-12" db="EMBL/GenBank/DDBJ databases">
        <title>The Genome Sequence of Aphanomyces invadans NJM9701.</title>
        <authorList>
            <consortium name="The Broad Institute Genomics Platform"/>
            <person name="Russ C."/>
            <person name="Tyler B."/>
            <person name="van West P."/>
            <person name="Dieguez-Uribeondo J."/>
            <person name="Young S.K."/>
            <person name="Zeng Q."/>
            <person name="Gargeya S."/>
            <person name="Fitzgerald M."/>
            <person name="Abouelleil A."/>
            <person name="Alvarado L."/>
            <person name="Chapman S.B."/>
            <person name="Gainer-Dewar J."/>
            <person name="Goldberg J."/>
            <person name="Griggs A."/>
            <person name="Gujja S."/>
            <person name="Hansen M."/>
            <person name="Howarth C."/>
            <person name="Imamovic A."/>
            <person name="Ireland A."/>
            <person name="Larimer J."/>
            <person name="McCowan C."/>
            <person name="Murphy C."/>
            <person name="Pearson M."/>
            <person name="Poon T.W."/>
            <person name="Priest M."/>
            <person name="Roberts A."/>
            <person name="Saif S."/>
            <person name="Shea T."/>
            <person name="Sykes S."/>
            <person name="Wortman J."/>
            <person name="Nusbaum C."/>
            <person name="Birren B."/>
        </authorList>
    </citation>
    <scope>NUCLEOTIDE SEQUENCE [LARGE SCALE GENOMIC DNA]</scope>
    <source>
        <strain evidence="1">NJM9701</strain>
    </source>
</reference>
<accession>A0A024TMF7</accession>
<organism evidence="1">
    <name type="scientific">Aphanomyces invadans</name>
    <dbReference type="NCBI Taxonomy" id="157072"/>
    <lineage>
        <taxon>Eukaryota</taxon>
        <taxon>Sar</taxon>
        <taxon>Stramenopiles</taxon>
        <taxon>Oomycota</taxon>
        <taxon>Saprolegniomycetes</taxon>
        <taxon>Saprolegniales</taxon>
        <taxon>Verrucalvaceae</taxon>
        <taxon>Aphanomyces</taxon>
    </lineage>
</organism>
<gene>
    <name evidence="1" type="ORF">H310_11475</name>
</gene>
<dbReference type="OrthoDB" id="165936at2759"/>
<proteinExistence type="predicted"/>
<sequence>MTIGELTDYLEHYANCYHAEEDSRAALAMLQASPSHLAPLIDVRTPKNMSVLHAKLPDHALQRYIQSHTYLDSIIAGV</sequence>
<dbReference type="EMBL" id="KI913983">
    <property type="protein sequence ID" value="ETV94801.1"/>
    <property type="molecule type" value="Genomic_DNA"/>
</dbReference>
<dbReference type="AlphaFoldDB" id="A0A024TMF7"/>
<evidence type="ECO:0000313" key="1">
    <source>
        <dbReference type="EMBL" id="ETV94801.1"/>
    </source>
</evidence>
<dbReference type="VEuPathDB" id="FungiDB:H310_11475"/>
<name>A0A024TMF7_9STRA</name>
<dbReference type="RefSeq" id="XP_008876392.1">
    <property type="nucleotide sequence ID" value="XM_008878170.1"/>
</dbReference>
<dbReference type="GeneID" id="20088525"/>